<accession>X6MCI1</accession>
<sequence>TKAKKSENENENENVNENKDEDENKSANANINTNTNTNTNINTISHIETKSKSEPKWYYFEEKFAQWIPITGELQLIFDQQYQNALKTRDTTTKCHFKFDINDCFYGVRFPLDDRLSQFPFAFQFQLNFNERVRNLIKAAPDQNNCINEFKIADN</sequence>
<feature type="non-terminal residue" evidence="2">
    <location>
        <position position="1"/>
    </location>
</feature>
<protein>
    <recommendedName>
        <fullName evidence="4">WWE domain-containing protein</fullName>
    </recommendedName>
</protein>
<gene>
    <name evidence="2" type="ORF">RFI_26220</name>
</gene>
<evidence type="ECO:0000313" key="2">
    <source>
        <dbReference type="EMBL" id="ETO11157.1"/>
    </source>
</evidence>
<name>X6MCI1_RETFI</name>
<comment type="caution">
    <text evidence="2">The sequence shown here is derived from an EMBL/GenBank/DDBJ whole genome shotgun (WGS) entry which is preliminary data.</text>
</comment>
<feature type="compositionally biased region" description="Low complexity" evidence="1">
    <location>
        <begin position="26"/>
        <end position="39"/>
    </location>
</feature>
<evidence type="ECO:0000313" key="3">
    <source>
        <dbReference type="Proteomes" id="UP000023152"/>
    </source>
</evidence>
<evidence type="ECO:0000256" key="1">
    <source>
        <dbReference type="SAM" id="MobiDB-lite"/>
    </source>
</evidence>
<proteinExistence type="predicted"/>
<feature type="region of interest" description="Disordered" evidence="1">
    <location>
        <begin position="1"/>
        <end position="39"/>
    </location>
</feature>
<feature type="compositionally biased region" description="Basic and acidic residues" evidence="1">
    <location>
        <begin position="16"/>
        <end position="25"/>
    </location>
</feature>
<evidence type="ECO:0008006" key="4">
    <source>
        <dbReference type="Google" id="ProtNLM"/>
    </source>
</evidence>
<organism evidence="2 3">
    <name type="scientific">Reticulomyxa filosa</name>
    <dbReference type="NCBI Taxonomy" id="46433"/>
    <lineage>
        <taxon>Eukaryota</taxon>
        <taxon>Sar</taxon>
        <taxon>Rhizaria</taxon>
        <taxon>Retaria</taxon>
        <taxon>Foraminifera</taxon>
        <taxon>Monothalamids</taxon>
        <taxon>Reticulomyxidae</taxon>
        <taxon>Reticulomyxa</taxon>
    </lineage>
</organism>
<dbReference type="AlphaFoldDB" id="X6MCI1"/>
<reference evidence="2 3" key="1">
    <citation type="journal article" date="2013" name="Curr. Biol.">
        <title>The Genome of the Foraminiferan Reticulomyxa filosa.</title>
        <authorList>
            <person name="Glockner G."/>
            <person name="Hulsmann N."/>
            <person name="Schleicher M."/>
            <person name="Noegel A.A."/>
            <person name="Eichinger L."/>
            <person name="Gallinger C."/>
            <person name="Pawlowski J."/>
            <person name="Sierra R."/>
            <person name="Euteneuer U."/>
            <person name="Pillet L."/>
            <person name="Moustafa A."/>
            <person name="Platzer M."/>
            <person name="Groth M."/>
            <person name="Szafranski K."/>
            <person name="Schliwa M."/>
        </authorList>
    </citation>
    <scope>NUCLEOTIDE SEQUENCE [LARGE SCALE GENOMIC DNA]</scope>
</reference>
<keyword evidence="3" id="KW-1185">Reference proteome</keyword>
<dbReference type="EMBL" id="ASPP01022707">
    <property type="protein sequence ID" value="ETO11157.1"/>
    <property type="molecule type" value="Genomic_DNA"/>
</dbReference>
<dbReference type="Proteomes" id="UP000023152">
    <property type="component" value="Unassembled WGS sequence"/>
</dbReference>